<feature type="region of interest" description="Disordered" evidence="6">
    <location>
        <begin position="1"/>
        <end position="21"/>
    </location>
</feature>
<dbReference type="GO" id="GO:0043565">
    <property type="term" value="F:sequence-specific DNA binding"/>
    <property type="evidence" value="ECO:0007669"/>
    <property type="project" value="InterPro"/>
</dbReference>
<dbReference type="InterPro" id="IPR007527">
    <property type="entry name" value="Znf_SWIM"/>
</dbReference>
<feature type="region of interest" description="Disordered" evidence="6">
    <location>
        <begin position="947"/>
        <end position="1083"/>
    </location>
</feature>
<evidence type="ECO:0000256" key="6">
    <source>
        <dbReference type="SAM" id="MobiDB-lite"/>
    </source>
</evidence>
<dbReference type="InterPro" id="IPR018289">
    <property type="entry name" value="MULE_transposase_dom"/>
</dbReference>
<dbReference type="Pfam" id="PF03101">
    <property type="entry name" value="FAR1"/>
    <property type="match status" value="1"/>
</dbReference>
<keyword evidence="4" id="KW-0862">Zinc</keyword>
<dbReference type="PANTHER" id="PTHR31669:SF277">
    <property type="entry name" value="PROTEIN FAR1-RELATED SEQUENCE"/>
    <property type="match status" value="1"/>
</dbReference>
<dbReference type="Pfam" id="PF10551">
    <property type="entry name" value="MULE"/>
    <property type="match status" value="1"/>
</dbReference>
<dbReference type="Pfam" id="PF21647">
    <property type="entry name" value="DUF6857"/>
    <property type="match status" value="2"/>
</dbReference>
<organism evidence="8 9">
    <name type="scientific">Miscanthus lutarioriparius</name>
    <dbReference type="NCBI Taxonomy" id="422564"/>
    <lineage>
        <taxon>Eukaryota</taxon>
        <taxon>Viridiplantae</taxon>
        <taxon>Streptophyta</taxon>
        <taxon>Embryophyta</taxon>
        <taxon>Tracheophyta</taxon>
        <taxon>Spermatophyta</taxon>
        <taxon>Magnoliopsida</taxon>
        <taxon>Liliopsida</taxon>
        <taxon>Poales</taxon>
        <taxon>Poaceae</taxon>
        <taxon>PACMAD clade</taxon>
        <taxon>Panicoideae</taxon>
        <taxon>Andropogonodae</taxon>
        <taxon>Andropogoneae</taxon>
        <taxon>Saccharinae</taxon>
        <taxon>Miscanthus</taxon>
    </lineage>
</organism>
<feature type="compositionally biased region" description="Polar residues" evidence="6">
    <location>
        <begin position="991"/>
        <end position="1007"/>
    </location>
</feature>
<dbReference type="SMART" id="SM00575">
    <property type="entry name" value="ZnF_PMZ"/>
    <property type="match status" value="1"/>
</dbReference>
<feature type="compositionally biased region" description="Basic and acidic residues" evidence="6">
    <location>
        <begin position="1033"/>
        <end position="1047"/>
    </location>
</feature>
<evidence type="ECO:0000256" key="4">
    <source>
        <dbReference type="ARBA" id="ARBA00022833"/>
    </source>
</evidence>
<evidence type="ECO:0000256" key="1">
    <source>
        <dbReference type="ARBA" id="ARBA00005889"/>
    </source>
</evidence>
<dbReference type="PANTHER" id="PTHR31669">
    <property type="entry name" value="PROTEIN FAR1-RELATED SEQUENCE 10-RELATED"/>
    <property type="match status" value="1"/>
</dbReference>
<comment type="similarity">
    <text evidence="1">Belongs to the FHY3/FAR1 family.</text>
</comment>
<feature type="compositionally biased region" description="Polar residues" evidence="6">
    <location>
        <begin position="1054"/>
        <end position="1078"/>
    </location>
</feature>
<dbReference type="InterPro" id="IPR013088">
    <property type="entry name" value="Znf_NHR/GATA"/>
</dbReference>
<dbReference type="EMBL" id="CAJGYO010000002">
    <property type="protein sequence ID" value="CAD6209864.1"/>
    <property type="molecule type" value="Genomic_DNA"/>
</dbReference>
<keyword evidence="9" id="KW-1185">Reference proteome</keyword>
<feature type="compositionally biased region" description="Polar residues" evidence="6">
    <location>
        <begin position="642"/>
        <end position="663"/>
    </location>
</feature>
<dbReference type="CDD" id="cd00202">
    <property type="entry name" value="ZnF_GATA"/>
    <property type="match status" value="1"/>
</dbReference>
<dbReference type="Pfam" id="PF00320">
    <property type="entry name" value="GATA"/>
    <property type="match status" value="1"/>
</dbReference>
<reference evidence="8" key="1">
    <citation type="submission" date="2020-10" db="EMBL/GenBank/DDBJ databases">
        <authorList>
            <person name="Han B."/>
            <person name="Lu T."/>
            <person name="Zhao Q."/>
            <person name="Huang X."/>
            <person name="Zhao Y."/>
        </authorList>
    </citation>
    <scope>NUCLEOTIDE SEQUENCE</scope>
</reference>
<evidence type="ECO:0000256" key="3">
    <source>
        <dbReference type="ARBA" id="ARBA00022771"/>
    </source>
</evidence>
<dbReference type="InterPro" id="IPR006564">
    <property type="entry name" value="Znf_PMZ"/>
</dbReference>
<dbReference type="SMART" id="SM00401">
    <property type="entry name" value="ZnF_GATA"/>
    <property type="match status" value="1"/>
</dbReference>
<keyword evidence="3 5" id="KW-0863">Zinc-finger</keyword>
<feature type="compositionally biased region" description="Basic and acidic residues" evidence="6">
    <location>
        <begin position="1179"/>
        <end position="1191"/>
    </location>
</feature>
<feature type="compositionally biased region" description="Polar residues" evidence="6">
    <location>
        <begin position="1194"/>
        <end position="1207"/>
    </location>
</feature>
<dbReference type="InterPro" id="IPR031052">
    <property type="entry name" value="FHY3/FAR1"/>
</dbReference>
<feature type="compositionally biased region" description="Polar residues" evidence="6">
    <location>
        <begin position="674"/>
        <end position="691"/>
    </location>
</feature>
<comment type="caution">
    <text evidence="8">The sequence shown here is derived from an EMBL/GenBank/DDBJ whole genome shotgun (WGS) entry which is preliminary data.</text>
</comment>
<dbReference type="InterPro" id="IPR049172">
    <property type="entry name" value="DUF6857_pln"/>
</dbReference>
<feature type="compositionally biased region" description="Basic and acidic residues" evidence="6">
    <location>
        <begin position="1208"/>
        <end position="1219"/>
    </location>
</feature>
<dbReference type="GO" id="GO:0008270">
    <property type="term" value="F:zinc ion binding"/>
    <property type="evidence" value="ECO:0007669"/>
    <property type="project" value="UniProtKB-KW"/>
</dbReference>
<evidence type="ECO:0000313" key="9">
    <source>
        <dbReference type="Proteomes" id="UP000604825"/>
    </source>
</evidence>
<feature type="compositionally biased region" description="Polar residues" evidence="6">
    <location>
        <begin position="947"/>
        <end position="977"/>
    </location>
</feature>
<dbReference type="OrthoDB" id="1894539at2759"/>
<dbReference type="SUPFAM" id="SSF57716">
    <property type="entry name" value="Glucocorticoid receptor-like (DNA-binding domain)"/>
    <property type="match status" value="1"/>
</dbReference>
<dbReference type="Pfam" id="PF06075">
    <property type="entry name" value="DUF936"/>
    <property type="match status" value="1"/>
</dbReference>
<feature type="region of interest" description="Disordered" evidence="6">
    <location>
        <begin position="1175"/>
        <end position="1219"/>
    </location>
</feature>
<protein>
    <recommendedName>
        <fullName evidence="7">SWIM-type domain-containing protein</fullName>
    </recommendedName>
</protein>
<evidence type="ECO:0000256" key="5">
    <source>
        <dbReference type="PROSITE-ProRule" id="PRU00325"/>
    </source>
</evidence>
<dbReference type="Proteomes" id="UP000604825">
    <property type="component" value="Unassembled WGS sequence"/>
</dbReference>
<dbReference type="InterPro" id="IPR048297">
    <property type="entry name" value="DUF936_dom_pln"/>
</dbReference>
<evidence type="ECO:0000256" key="2">
    <source>
        <dbReference type="ARBA" id="ARBA00022723"/>
    </source>
</evidence>
<proteinExistence type="inferred from homology"/>
<evidence type="ECO:0000259" key="7">
    <source>
        <dbReference type="PROSITE" id="PS50966"/>
    </source>
</evidence>
<gene>
    <name evidence="8" type="ORF">NCGR_LOCUS6009</name>
</gene>
<keyword evidence="2" id="KW-0479">Metal-binding</keyword>
<dbReference type="InterPro" id="IPR004330">
    <property type="entry name" value="FAR1_DNA_bnd_dom"/>
</dbReference>
<dbReference type="InterPro" id="IPR000679">
    <property type="entry name" value="Znf_GATA"/>
</dbReference>
<dbReference type="GO" id="GO:0006355">
    <property type="term" value="P:regulation of DNA-templated transcription"/>
    <property type="evidence" value="ECO:0007669"/>
    <property type="project" value="InterPro"/>
</dbReference>
<feature type="region of interest" description="Disordered" evidence="6">
    <location>
        <begin position="903"/>
        <end position="926"/>
    </location>
</feature>
<sequence>MQFDEDRDSGVGGGNGEVDGRVDEPTRCLRCGISANATPHMRRGPEGRRTLCNACGIAWAKGKMRKVIDSDTHIDDATVAKMVPEVGMEFDNEDKAYEFYNRYAGHVGFSVRKSSSDKSAENITRSRTFVCSREGFRKDKKGAKEVKRPRPETRIGCPARMTIKITSDGKYRIAEFVADHNHEPAPPSTMHMLRSQRVLTDLQTTEADSSEDSTTPSRISSGCLVRQAGATTNLNFLPADYRTSLPSKRMKNMQPGDAGAAVKYFQSMQMSCPSFFHAFQLDEDDKLTNIFWADSKSRTDFSYFGDVVCLDTTYKINSHGRPLMLFLGVNHHKQISIFGAALLYDESMESFKWLFDTFKVATGGKQPKTILTDQSMTATAAITAAWPGTIHRHCPWQVYQNAVKHLNHIFQGSKTFAKDLSKCVYEYEEEKDFLLGWSTMLEKYDLRNNEWLRKLFQDRDKWAPVYNRHVFTADIKNSLQSESISSVLKKYLSPQFNLSSFFKHFEKVLDEHRYSELQADFHASQSFPRIPPSKMLRQAASMYTPVVFEIFRREFEMFVDSVIYSCGEAGTASDYRVAVTDKPGEHYVKFESSDFSAVCSCKKFESMGIQCCHVLKVLDFRNIKELPHKYFMGRWKKDAKSANTGNQEFLNDGTSQTPSSSLNGPGPFIDHQHMQTNNQTNHDSSVSNLDQQGLHGDAQRNQGYTPLAGVQHLQFIGNFHLNNGAEACVDNLVRRFSSGGGDGERARAQLVCRLLAPGVTTFLLAVGVLLVLNKGLRCIWILLKVLKNINSDVKVCGEYRSILLQVISIVPAITGSELWPDHGFFIKVSDSSHSTYVSLSKEDNELILSNKLQLGQFIYVEKVQSSIPVPVLVGVRPVPGRNPCIGNPKDLMQMSTPSGVMEALDHQRKTSKSADPSESEKENLQRKVVIKEQKTVVASRYMLGVSSNNGKITNLNSSIDSDKSNGGSTISESNQKSVAPKVRQEAKPQERPNNTSPSNAKLVSTKQEISKDTRKNSGTSPSLNGSAVVKKQMPKESKKESATERKSPPKLYRSSPTPARTSPTKLSPPAKQNGNSGPVPSVATVKRRVTETISWDSLPTSLIKSGKAVVRRKNIALIVAAEAQREAAAAAYLVKGLGIFAEIRESSEVDPHAAITKFFQLHRLIVQQSAVWKAYSPEPSKESRPEKEKPSRKASASHQNKAGNTAKNPEDAQGSEKAEWAREDGFKEICRSWIALKKESRSWFLSFLEDALESGFMFESHTKNTRERVRGPPKGGGDGRIAVRLSQLKETSNWLDQLQDEADSSADGLAETVEQLKQKVYKCLLGTVETAASALEGR</sequence>
<dbReference type="Gene3D" id="3.30.50.10">
    <property type="entry name" value="Erythroid Transcription Factor GATA-1, subunit A"/>
    <property type="match status" value="1"/>
</dbReference>
<name>A0A811MLZ8_9POAL</name>
<dbReference type="Pfam" id="PF04434">
    <property type="entry name" value="SWIM"/>
    <property type="match status" value="1"/>
</dbReference>
<feature type="region of interest" description="Disordered" evidence="6">
    <location>
        <begin position="642"/>
        <end position="695"/>
    </location>
</feature>
<feature type="domain" description="SWIM-type" evidence="7">
    <location>
        <begin position="575"/>
        <end position="622"/>
    </location>
</feature>
<feature type="compositionally biased region" description="Polar residues" evidence="6">
    <location>
        <begin position="1016"/>
        <end position="1025"/>
    </location>
</feature>
<accession>A0A811MLZ8</accession>
<evidence type="ECO:0000313" key="8">
    <source>
        <dbReference type="EMBL" id="CAD6209864.1"/>
    </source>
</evidence>
<dbReference type="PROSITE" id="PS50966">
    <property type="entry name" value="ZF_SWIM"/>
    <property type="match status" value="1"/>
</dbReference>